<name>A0A022RRB6_ERYGU</name>
<evidence type="ECO:0000256" key="1">
    <source>
        <dbReference type="ARBA" id="ARBA00006184"/>
    </source>
</evidence>
<dbReference type="GO" id="GO:0006260">
    <property type="term" value="P:DNA replication"/>
    <property type="evidence" value="ECO:0007669"/>
    <property type="project" value="UniProtKB-KW"/>
</dbReference>
<dbReference type="PANTHER" id="PTHR10763">
    <property type="entry name" value="CELL DIVISION CONTROL PROTEIN 6-RELATED"/>
    <property type="match status" value="1"/>
</dbReference>
<proteinExistence type="inferred from homology"/>
<dbReference type="SUPFAM" id="SSF46785">
    <property type="entry name" value="Winged helix' DNA-binding domain"/>
    <property type="match status" value="1"/>
</dbReference>
<dbReference type="InterPro" id="IPR015163">
    <property type="entry name" value="Cdc6_C"/>
</dbReference>
<dbReference type="Pfam" id="PF09079">
    <property type="entry name" value="WHD_Cdc6"/>
    <property type="match status" value="1"/>
</dbReference>
<evidence type="ECO:0000313" key="5">
    <source>
        <dbReference type="Proteomes" id="UP000030748"/>
    </source>
</evidence>
<dbReference type="Proteomes" id="UP000030748">
    <property type="component" value="Unassembled WGS sequence"/>
</dbReference>
<dbReference type="STRING" id="4155.A0A022RRB6"/>
<dbReference type="PANTHER" id="PTHR10763:SF26">
    <property type="entry name" value="CELL DIVISION CONTROL PROTEIN 6 HOMOLOG"/>
    <property type="match status" value="1"/>
</dbReference>
<comment type="similarity">
    <text evidence="1">Belongs to the CDC6/cdc18 family.</text>
</comment>
<keyword evidence="5" id="KW-1185">Reference proteome</keyword>
<organism evidence="4 5">
    <name type="scientific">Erythranthe guttata</name>
    <name type="common">Yellow monkey flower</name>
    <name type="synonym">Mimulus guttatus</name>
    <dbReference type="NCBI Taxonomy" id="4155"/>
    <lineage>
        <taxon>Eukaryota</taxon>
        <taxon>Viridiplantae</taxon>
        <taxon>Streptophyta</taxon>
        <taxon>Embryophyta</taxon>
        <taxon>Tracheophyta</taxon>
        <taxon>Spermatophyta</taxon>
        <taxon>Magnoliopsida</taxon>
        <taxon>eudicotyledons</taxon>
        <taxon>Gunneridae</taxon>
        <taxon>Pentapetalae</taxon>
        <taxon>asterids</taxon>
        <taxon>lamiids</taxon>
        <taxon>Lamiales</taxon>
        <taxon>Phrymaceae</taxon>
        <taxon>Erythranthe</taxon>
    </lineage>
</organism>
<dbReference type="Gene3D" id="1.10.10.10">
    <property type="entry name" value="Winged helix-like DNA-binding domain superfamily/Winged helix DNA-binding domain"/>
    <property type="match status" value="1"/>
</dbReference>
<gene>
    <name evidence="4" type="ORF">MIMGU_mgv11b022743mg</name>
</gene>
<evidence type="ECO:0000259" key="3">
    <source>
        <dbReference type="Pfam" id="PF09079"/>
    </source>
</evidence>
<dbReference type="InterPro" id="IPR036388">
    <property type="entry name" value="WH-like_DNA-bd_sf"/>
</dbReference>
<sequence length="176" mass="19703">MNGDQQNPAPLDITTNNMVRIDHVAAALSRTYKSSVVDTIQSLPQHQQIILCSAVKLFRGGKKDTTIGELNKSYTDVCKSASIPPVVISELLSMCQVLDDQVKNRNITLLCINTKYYNPISNERLHEPYPCDIKLQGILKLGQARDDKLKRVTLKIDGADIVFALQGVRFFRNCLE</sequence>
<dbReference type="InterPro" id="IPR050311">
    <property type="entry name" value="ORC1/CDC6"/>
</dbReference>
<evidence type="ECO:0000313" key="4">
    <source>
        <dbReference type="EMBL" id="EYU41445.1"/>
    </source>
</evidence>
<accession>A0A022RRB6</accession>
<dbReference type="EMBL" id="KI630320">
    <property type="protein sequence ID" value="EYU41445.1"/>
    <property type="molecule type" value="Genomic_DNA"/>
</dbReference>
<protein>
    <recommendedName>
        <fullName evidence="3">Cdc6 C-terminal domain-containing protein</fullName>
    </recommendedName>
</protein>
<evidence type="ECO:0000256" key="2">
    <source>
        <dbReference type="ARBA" id="ARBA00022705"/>
    </source>
</evidence>
<dbReference type="InterPro" id="IPR036390">
    <property type="entry name" value="WH_DNA-bd_sf"/>
</dbReference>
<keyword evidence="2" id="KW-0235">DNA replication</keyword>
<feature type="domain" description="Cdc6 C-terminal" evidence="3">
    <location>
        <begin position="38"/>
        <end position="100"/>
    </location>
</feature>
<reference evidence="4 5" key="1">
    <citation type="journal article" date="2013" name="Proc. Natl. Acad. Sci. U.S.A.">
        <title>Fine-scale variation in meiotic recombination in Mimulus inferred from population shotgun sequencing.</title>
        <authorList>
            <person name="Hellsten U."/>
            <person name="Wright K.M."/>
            <person name="Jenkins J."/>
            <person name="Shu S."/>
            <person name="Yuan Y."/>
            <person name="Wessler S.R."/>
            <person name="Schmutz J."/>
            <person name="Willis J.H."/>
            <person name="Rokhsar D.S."/>
        </authorList>
    </citation>
    <scope>NUCLEOTIDE SEQUENCE [LARGE SCALE GENOMIC DNA]</scope>
    <source>
        <strain evidence="5">cv. DUN x IM62</strain>
    </source>
</reference>
<dbReference type="AlphaFoldDB" id="A0A022RRB6"/>